<reference evidence="1 2" key="1">
    <citation type="submission" date="2017-03" db="EMBL/GenBank/DDBJ databases">
        <title>Whole genome sequences of fourteen strains of Bradyrhizobium canariense and one strain of Bradyrhizobium japonicum isolated from Lupinus (Papilionoideae: Genisteae) species in Algeria.</title>
        <authorList>
            <person name="Crovadore J."/>
            <person name="Chekireb D."/>
            <person name="Brachmann A."/>
            <person name="Chablais R."/>
            <person name="Cochard B."/>
            <person name="Lefort F."/>
        </authorList>
    </citation>
    <scope>NUCLEOTIDE SEQUENCE [LARGE SCALE GENOMIC DNA]</scope>
    <source>
        <strain evidence="1 2">UBMA197</strain>
    </source>
</reference>
<evidence type="ECO:0000313" key="1">
    <source>
        <dbReference type="EMBL" id="OSJ31965.1"/>
    </source>
</evidence>
<evidence type="ECO:0000313" key="2">
    <source>
        <dbReference type="Proteomes" id="UP000193335"/>
    </source>
</evidence>
<comment type="caution">
    <text evidence="1">The sequence shown here is derived from an EMBL/GenBank/DDBJ whole genome shotgun (WGS) entry which is preliminary data.</text>
</comment>
<proteinExistence type="predicted"/>
<organism evidence="1 2">
    <name type="scientific">Bradyrhizobium japonicum</name>
    <dbReference type="NCBI Taxonomy" id="375"/>
    <lineage>
        <taxon>Bacteria</taxon>
        <taxon>Pseudomonadati</taxon>
        <taxon>Pseudomonadota</taxon>
        <taxon>Alphaproteobacteria</taxon>
        <taxon>Hyphomicrobiales</taxon>
        <taxon>Nitrobacteraceae</taxon>
        <taxon>Bradyrhizobium</taxon>
    </lineage>
</organism>
<dbReference type="EMBL" id="NAFL01000252">
    <property type="protein sequence ID" value="OSJ31965.1"/>
    <property type="molecule type" value="Genomic_DNA"/>
</dbReference>
<name>A0A1Y2JMR5_BRAJP</name>
<sequence>MKQGDVLRIYEFGAPWVGELISKELKDGREVLLFSSKCVPQTLQLRRPVNDFENSLCEANKNLDLPGENWVVCDDEV</sequence>
<protein>
    <submittedName>
        <fullName evidence="1">Uncharacterized protein</fullName>
    </submittedName>
</protein>
<dbReference type="Proteomes" id="UP000193335">
    <property type="component" value="Unassembled WGS sequence"/>
</dbReference>
<accession>A0A1Y2JMR5</accession>
<gene>
    <name evidence="1" type="ORF">BSZ19_20390</name>
</gene>
<dbReference type="AlphaFoldDB" id="A0A1Y2JMR5"/>